<dbReference type="Pfam" id="PF09719">
    <property type="entry name" value="C_GCAxxG_C_C"/>
    <property type="match status" value="1"/>
</dbReference>
<evidence type="ECO:0000313" key="1">
    <source>
        <dbReference type="EMBL" id="EPR13449.1"/>
    </source>
</evidence>
<dbReference type="InterPro" id="IPR010181">
    <property type="entry name" value="CGCAxxGCC_motif"/>
</dbReference>
<organism evidence="1 2">
    <name type="scientific">Ruminiclostridium papyrosolvens C7</name>
    <dbReference type="NCBI Taxonomy" id="1330534"/>
    <lineage>
        <taxon>Bacteria</taxon>
        <taxon>Bacillati</taxon>
        <taxon>Bacillota</taxon>
        <taxon>Clostridia</taxon>
        <taxon>Eubacteriales</taxon>
        <taxon>Oscillospiraceae</taxon>
        <taxon>Ruminiclostridium</taxon>
    </lineage>
</organism>
<dbReference type="AlphaFoldDB" id="U4R4L0"/>
<dbReference type="PATRIC" id="fig|1330534.3.peg.1239"/>
<dbReference type="RefSeq" id="WP_020814821.1">
    <property type="nucleotide sequence ID" value="NZ_ATAY01000020.1"/>
</dbReference>
<dbReference type="NCBIfam" id="TIGR01909">
    <property type="entry name" value="C_GCAxxG_C_C"/>
    <property type="match status" value="1"/>
</dbReference>
<protein>
    <recommendedName>
        <fullName evidence="3">C_GCAxxG_C_C family protein</fullName>
    </recommendedName>
</protein>
<comment type="caution">
    <text evidence="1">The sequence shown here is derived from an EMBL/GenBank/DDBJ whole genome shotgun (WGS) entry which is preliminary data.</text>
</comment>
<gene>
    <name evidence="1" type="ORF">L323_06200</name>
</gene>
<sequence length="147" mass="15949">MNKAECSEQCFLSGFNCAQAVFSTYSGELGLDPELALKIAGSFGGGMGHIGETCGAVTGAIMLIGLKHGKVRVDDTAAKEKTYTLVQEYKRQFVELNGSIRCKELLGYDISVPKEMSAAGEKNLFKTICPKLVRDSSEIVEKLLYLK</sequence>
<accession>U4R4L0</accession>
<dbReference type="InterPro" id="IPR036280">
    <property type="entry name" value="Multihaem_cyt_sf"/>
</dbReference>
<dbReference type="EMBL" id="ATAY01000020">
    <property type="protein sequence ID" value="EPR13449.1"/>
    <property type="molecule type" value="Genomic_DNA"/>
</dbReference>
<proteinExistence type="predicted"/>
<dbReference type="Proteomes" id="UP000016860">
    <property type="component" value="Unassembled WGS sequence"/>
</dbReference>
<reference evidence="1 2" key="1">
    <citation type="journal article" date="2013" name="Genome Announc.">
        <title>Draft Genome Sequence of the Cellulolytic Bacterium Clostridium papyrosolvens C7 (ATCC 700395).</title>
        <authorList>
            <person name="Zepeda V."/>
            <person name="Dassa B."/>
            <person name="Borovok I."/>
            <person name="Lamed R."/>
            <person name="Bayer E.A."/>
            <person name="Cate J.H."/>
        </authorList>
    </citation>
    <scope>NUCLEOTIDE SEQUENCE [LARGE SCALE GENOMIC DNA]</scope>
    <source>
        <strain evidence="1 2">C7</strain>
    </source>
</reference>
<dbReference type="OrthoDB" id="9791535at2"/>
<evidence type="ECO:0008006" key="3">
    <source>
        <dbReference type="Google" id="ProtNLM"/>
    </source>
</evidence>
<name>U4R4L0_9FIRM</name>
<dbReference type="STRING" id="1330534.L323_06200"/>
<dbReference type="SUPFAM" id="SSF48695">
    <property type="entry name" value="Multiheme cytochromes"/>
    <property type="match status" value="1"/>
</dbReference>
<evidence type="ECO:0000313" key="2">
    <source>
        <dbReference type="Proteomes" id="UP000016860"/>
    </source>
</evidence>